<dbReference type="Gene3D" id="3.20.20.100">
    <property type="entry name" value="NADP-dependent oxidoreductase domain"/>
    <property type="match status" value="1"/>
</dbReference>
<dbReference type="EMBL" id="JBFATE010000002">
    <property type="protein sequence ID" value="MEV5244875.1"/>
    <property type="molecule type" value="Genomic_DNA"/>
</dbReference>
<dbReference type="InterPro" id="IPR050523">
    <property type="entry name" value="AKR_Detox_Biosynth"/>
</dbReference>
<organism evidence="3 4">
    <name type="scientific">Streptomyces werraensis</name>
    <dbReference type="NCBI Taxonomy" id="68284"/>
    <lineage>
        <taxon>Bacteria</taxon>
        <taxon>Bacillati</taxon>
        <taxon>Actinomycetota</taxon>
        <taxon>Actinomycetes</taxon>
        <taxon>Kitasatosporales</taxon>
        <taxon>Streptomycetaceae</taxon>
        <taxon>Streptomyces</taxon>
    </lineage>
</organism>
<evidence type="ECO:0000313" key="4">
    <source>
        <dbReference type="Proteomes" id="UP001552527"/>
    </source>
</evidence>
<comment type="caution">
    <text evidence="3">The sequence shown here is derived from an EMBL/GenBank/DDBJ whole genome shotgun (WGS) entry which is preliminary data.</text>
</comment>
<keyword evidence="4" id="KW-1185">Reference proteome</keyword>
<dbReference type="Proteomes" id="UP001552527">
    <property type="component" value="Unassembled WGS sequence"/>
</dbReference>
<name>A0ABV3J9P2_9ACTN</name>
<evidence type="ECO:0000259" key="2">
    <source>
        <dbReference type="Pfam" id="PF00248"/>
    </source>
</evidence>
<dbReference type="PRINTS" id="PR00069">
    <property type="entry name" value="ALDKETRDTASE"/>
</dbReference>
<dbReference type="PANTHER" id="PTHR43364:SF4">
    <property type="entry name" value="NAD(P)-LINKED OXIDOREDUCTASE SUPERFAMILY PROTEIN"/>
    <property type="match status" value="1"/>
</dbReference>
<proteinExistence type="predicted"/>
<dbReference type="PANTHER" id="PTHR43364">
    <property type="entry name" value="NADH-SPECIFIC METHYLGLYOXAL REDUCTASE-RELATED"/>
    <property type="match status" value="1"/>
</dbReference>
<dbReference type="RefSeq" id="WP_364019153.1">
    <property type="nucleotide sequence ID" value="NZ_JBFATD010000002.1"/>
</dbReference>
<sequence>MQYVKLGSTGLEVSRVCLGCMTYGDPGRGNHEWTLDEEASRPLIRQALEAGITFFDTANVYSDGTSEEIVGRALRDFARRDDVVLATKVHGRMRPGPNGAGLSRKAIMTELDHSLRRLGTDYVDLYQIHRWDPHTPVEETMEALHDVVKTGKVRYIGASSMYAWQFSKAQYTAELRGWTKFVSMQNHYNLLYREEEREMLPLCADQGVGVLPWSPLARGRLTRDWDVTTERSATDQFGSTLYQEGDRAIVEAVARVAEARGVPRAQVALAWLLRQDTVTAPVVGAAKPSHIEDAVAAVDLTLTDKELEELAEPYTPHPIAGH</sequence>
<protein>
    <submittedName>
        <fullName evidence="3">Aldo/keto reductase</fullName>
        <ecNumber evidence="3">1.1.1.-</ecNumber>
    </submittedName>
</protein>
<dbReference type="InterPro" id="IPR023210">
    <property type="entry name" value="NADP_OxRdtase_dom"/>
</dbReference>
<evidence type="ECO:0000256" key="1">
    <source>
        <dbReference type="ARBA" id="ARBA00023002"/>
    </source>
</evidence>
<feature type="domain" description="NADP-dependent oxidoreductase" evidence="2">
    <location>
        <begin position="16"/>
        <end position="312"/>
    </location>
</feature>
<evidence type="ECO:0000313" key="3">
    <source>
        <dbReference type="EMBL" id="MEV5244875.1"/>
    </source>
</evidence>
<dbReference type="SUPFAM" id="SSF51430">
    <property type="entry name" value="NAD(P)-linked oxidoreductase"/>
    <property type="match status" value="1"/>
</dbReference>
<dbReference type="CDD" id="cd19079">
    <property type="entry name" value="AKR_EcYajO-like"/>
    <property type="match status" value="1"/>
</dbReference>
<dbReference type="EC" id="1.1.1.-" evidence="3"/>
<dbReference type="InterPro" id="IPR036812">
    <property type="entry name" value="NAD(P)_OxRdtase_dom_sf"/>
</dbReference>
<dbReference type="GO" id="GO:0016491">
    <property type="term" value="F:oxidoreductase activity"/>
    <property type="evidence" value="ECO:0007669"/>
    <property type="project" value="UniProtKB-KW"/>
</dbReference>
<gene>
    <name evidence="3" type="ORF">AB0K95_06290</name>
</gene>
<dbReference type="Pfam" id="PF00248">
    <property type="entry name" value="Aldo_ket_red"/>
    <property type="match status" value="1"/>
</dbReference>
<accession>A0ABV3J9P2</accession>
<reference evidence="3 4" key="1">
    <citation type="submission" date="2024-06" db="EMBL/GenBank/DDBJ databases">
        <title>The Natural Products Discovery Center: Release of the First 8490 Sequenced Strains for Exploring Actinobacteria Biosynthetic Diversity.</title>
        <authorList>
            <person name="Kalkreuter E."/>
            <person name="Kautsar S.A."/>
            <person name="Yang D."/>
            <person name="Bader C.D."/>
            <person name="Teijaro C.N."/>
            <person name="Fluegel L."/>
            <person name="Davis C.M."/>
            <person name="Simpson J.R."/>
            <person name="Lauterbach L."/>
            <person name="Steele A.D."/>
            <person name="Gui C."/>
            <person name="Meng S."/>
            <person name="Li G."/>
            <person name="Viehrig K."/>
            <person name="Ye F."/>
            <person name="Su P."/>
            <person name="Kiefer A.F."/>
            <person name="Nichols A."/>
            <person name="Cepeda A.J."/>
            <person name="Yan W."/>
            <person name="Fan B."/>
            <person name="Jiang Y."/>
            <person name="Adhikari A."/>
            <person name="Zheng C.-J."/>
            <person name="Schuster L."/>
            <person name="Cowan T.M."/>
            <person name="Smanski M.J."/>
            <person name="Chevrette M.G."/>
            <person name="De Carvalho L.P.S."/>
            <person name="Shen B."/>
        </authorList>
    </citation>
    <scope>NUCLEOTIDE SEQUENCE [LARGE SCALE GENOMIC DNA]</scope>
    <source>
        <strain evidence="3 4">NPDC052768</strain>
    </source>
</reference>
<dbReference type="InterPro" id="IPR020471">
    <property type="entry name" value="AKR"/>
</dbReference>
<keyword evidence="1 3" id="KW-0560">Oxidoreductase</keyword>